<reference evidence="3" key="1">
    <citation type="submission" date="2021-07" db="EMBL/GenBank/DDBJ databases">
        <title>Shewanella sp. YLB-07 whole genome sequence.</title>
        <authorList>
            <person name="Yu L."/>
        </authorList>
    </citation>
    <scope>NUCLEOTIDE SEQUENCE</scope>
    <source>
        <strain evidence="3">YLB-08</strain>
    </source>
</reference>
<keyword evidence="4" id="KW-1185">Reference proteome</keyword>
<dbReference type="Pfam" id="PF00578">
    <property type="entry name" value="AhpC-TSA"/>
    <property type="match status" value="1"/>
</dbReference>
<dbReference type="RefSeq" id="WP_142874489.1">
    <property type="nucleotide sequence ID" value="NZ_CP045503.2"/>
</dbReference>
<sequence length="178" mass="20009">MKNGIPWSRSELVILLFNLMIMSLLLFNSHSIQAKEDSRFAPDFELADPQGLLHQWEEYKGKPTIIHFWATWCPYCKKLQPGLENLGADFSDSDLQILGISFNEDEGADPAQTLKDRGINFPTLVQGESAAKAYGVNGTPTTVFINRRGEIVWVTNISEPNHPNLKSATEFILENNSK</sequence>
<dbReference type="Proteomes" id="UP000316416">
    <property type="component" value="Chromosome"/>
</dbReference>
<evidence type="ECO:0000313" key="3">
    <source>
        <dbReference type="EMBL" id="QPG58869.1"/>
    </source>
</evidence>
<dbReference type="PROSITE" id="PS00194">
    <property type="entry name" value="THIOREDOXIN_1"/>
    <property type="match status" value="1"/>
</dbReference>
<dbReference type="InterPro" id="IPR013766">
    <property type="entry name" value="Thioredoxin_domain"/>
</dbReference>
<dbReference type="InterPro" id="IPR036249">
    <property type="entry name" value="Thioredoxin-like_sf"/>
</dbReference>
<dbReference type="InterPro" id="IPR050553">
    <property type="entry name" value="Thioredoxin_ResA/DsbE_sf"/>
</dbReference>
<dbReference type="EMBL" id="CP045503">
    <property type="protein sequence ID" value="QPG58869.1"/>
    <property type="molecule type" value="Genomic_DNA"/>
</dbReference>
<accession>A0ABX6V886</accession>
<evidence type="ECO:0000313" key="4">
    <source>
        <dbReference type="Proteomes" id="UP000316416"/>
    </source>
</evidence>
<protein>
    <submittedName>
        <fullName evidence="3">TlpA family protein disulfide reductase</fullName>
    </submittedName>
</protein>
<dbReference type="InterPro" id="IPR017937">
    <property type="entry name" value="Thioredoxin_CS"/>
</dbReference>
<gene>
    <name evidence="3" type="ORF">FM038_016685</name>
</gene>
<evidence type="ECO:0000256" key="1">
    <source>
        <dbReference type="ARBA" id="ARBA00023284"/>
    </source>
</evidence>
<name>A0ABX6V886_9GAMM</name>
<dbReference type="PANTHER" id="PTHR42852">
    <property type="entry name" value="THIOL:DISULFIDE INTERCHANGE PROTEIN DSBE"/>
    <property type="match status" value="1"/>
</dbReference>
<dbReference type="Gene3D" id="3.40.30.10">
    <property type="entry name" value="Glutaredoxin"/>
    <property type="match status" value="1"/>
</dbReference>
<organism evidence="3 4">
    <name type="scientific">Shewanella eurypsychrophilus</name>
    <dbReference type="NCBI Taxonomy" id="2593656"/>
    <lineage>
        <taxon>Bacteria</taxon>
        <taxon>Pseudomonadati</taxon>
        <taxon>Pseudomonadota</taxon>
        <taxon>Gammaproteobacteria</taxon>
        <taxon>Alteromonadales</taxon>
        <taxon>Shewanellaceae</taxon>
        <taxon>Shewanella</taxon>
    </lineage>
</organism>
<evidence type="ECO:0000259" key="2">
    <source>
        <dbReference type="PROSITE" id="PS51352"/>
    </source>
</evidence>
<dbReference type="CDD" id="cd02966">
    <property type="entry name" value="TlpA_like_family"/>
    <property type="match status" value="1"/>
</dbReference>
<feature type="domain" description="Thioredoxin" evidence="2">
    <location>
        <begin position="35"/>
        <end position="177"/>
    </location>
</feature>
<dbReference type="SUPFAM" id="SSF52833">
    <property type="entry name" value="Thioredoxin-like"/>
    <property type="match status" value="1"/>
</dbReference>
<proteinExistence type="predicted"/>
<dbReference type="InterPro" id="IPR000866">
    <property type="entry name" value="AhpC/TSA"/>
</dbReference>
<dbReference type="PROSITE" id="PS51352">
    <property type="entry name" value="THIOREDOXIN_2"/>
    <property type="match status" value="1"/>
</dbReference>
<dbReference type="PANTHER" id="PTHR42852:SF13">
    <property type="entry name" value="PROTEIN DIPZ"/>
    <property type="match status" value="1"/>
</dbReference>
<keyword evidence="1" id="KW-0676">Redox-active center</keyword>